<evidence type="ECO:0000313" key="1">
    <source>
        <dbReference type="EMBL" id="KAK8087316.1"/>
    </source>
</evidence>
<organism evidence="1 2">
    <name type="scientific">Apiospora phragmitis</name>
    <dbReference type="NCBI Taxonomy" id="2905665"/>
    <lineage>
        <taxon>Eukaryota</taxon>
        <taxon>Fungi</taxon>
        <taxon>Dikarya</taxon>
        <taxon>Ascomycota</taxon>
        <taxon>Pezizomycotina</taxon>
        <taxon>Sordariomycetes</taxon>
        <taxon>Xylariomycetidae</taxon>
        <taxon>Amphisphaeriales</taxon>
        <taxon>Apiosporaceae</taxon>
        <taxon>Apiospora</taxon>
    </lineage>
</organism>
<protein>
    <submittedName>
        <fullName evidence="1">Uncharacterized protein</fullName>
    </submittedName>
</protein>
<proteinExistence type="predicted"/>
<dbReference type="RefSeq" id="XP_066721840.1">
    <property type="nucleotide sequence ID" value="XM_066853699.1"/>
</dbReference>
<comment type="caution">
    <text evidence="1">The sequence shown here is derived from an EMBL/GenBank/DDBJ whole genome shotgun (WGS) entry which is preliminary data.</text>
</comment>
<gene>
    <name evidence="1" type="ORF">PG994_002290</name>
</gene>
<sequence>MMAAIDLGTLESLDAFYQHLGLDGGDVASWQPIEEPETHDWDALAAEDAARAAAGAGAGTSLAARDDDPNNGNMCAHLPDWRYVVCATVPSRVPWWTAGGALAIWYTPDLMDKFTRSVATIIITASAAAAAAAAATSPPSPRQFRLSVPVFGANGNSSSAALDARDENPDNAEMAVHNDYIFEEAAGIVHYMGTRATLTAEERAPSAQRGTVRARQTRNYTISLQATALSLATTSASESCVAEVVKNHINRASEHDRFRCAPVDNRGSWLIALHVNIDWGRGNDQEHSQCCDV</sequence>
<keyword evidence="2" id="KW-1185">Reference proteome</keyword>
<accession>A0ABR1WVZ3</accession>
<dbReference type="GeneID" id="92086762"/>
<evidence type="ECO:0000313" key="2">
    <source>
        <dbReference type="Proteomes" id="UP001480595"/>
    </source>
</evidence>
<dbReference type="Proteomes" id="UP001480595">
    <property type="component" value="Unassembled WGS sequence"/>
</dbReference>
<name>A0ABR1WVZ3_9PEZI</name>
<dbReference type="EMBL" id="JAQQWL010000002">
    <property type="protein sequence ID" value="KAK8087316.1"/>
    <property type="molecule type" value="Genomic_DNA"/>
</dbReference>
<reference evidence="1 2" key="1">
    <citation type="submission" date="2023-01" db="EMBL/GenBank/DDBJ databases">
        <title>Analysis of 21 Apiospora genomes using comparative genomics revels a genus with tremendous synthesis potential of carbohydrate active enzymes and secondary metabolites.</title>
        <authorList>
            <person name="Sorensen T."/>
        </authorList>
    </citation>
    <scope>NUCLEOTIDE SEQUENCE [LARGE SCALE GENOMIC DNA]</scope>
    <source>
        <strain evidence="1 2">CBS 135458</strain>
    </source>
</reference>